<gene>
    <name evidence="2" type="ORF">HannXRQ_Chr04g0118561</name>
    <name evidence="1" type="ORF">HanXRQr2_Chr04g0179631</name>
</gene>
<sequence length="82" mass="9125">MLHDVEGSNFSSSPSSSSGLDDLILFSSDDEGPALIISAVQKVVQTIMEDEDCSSEPKRRKYIVRDQVTAHELLDVFLQRIK</sequence>
<reference evidence="1 3" key="1">
    <citation type="journal article" date="2017" name="Nature">
        <title>The sunflower genome provides insights into oil metabolism, flowering and Asterid evolution.</title>
        <authorList>
            <person name="Badouin H."/>
            <person name="Gouzy J."/>
            <person name="Grassa C.J."/>
            <person name="Murat F."/>
            <person name="Staton S.E."/>
            <person name="Cottret L."/>
            <person name="Lelandais-Briere C."/>
            <person name="Owens G.L."/>
            <person name="Carrere S."/>
            <person name="Mayjonade B."/>
            <person name="Legrand L."/>
            <person name="Gill N."/>
            <person name="Kane N.C."/>
            <person name="Bowers J.E."/>
            <person name="Hubner S."/>
            <person name="Bellec A."/>
            <person name="Berard A."/>
            <person name="Berges H."/>
            <person name="Blanchet N."/>
            <person name="Boniface M.C."/>
            <person name="Brunel D."/>
            <person name="Catrice O."/>
            <person name="Chaidir N."/>
            <person name="Claudel C."/>
            <person name="Donnadieu C."/>
            <person name="Faraut T."/>
            <person name="Fievet G."/>
            <person name="Helmstetter N."/>
            <person name="King M."/>
            <person name="Knapp S.J."/>
            <person name="Lai Z."/>
            <person name="Le Paslier M.C."/>
            <person name="Lippi Y."/>
            <person name="Lorenzon L."/>
            <person name="Mandel J.R."/>
            <person name="Marage G."/>
            <person name="Marchand G."/>
            <person name="Marquand E."/>
            <person name="Bret-Mestries E."/>
            <person name="Morien E."/>
            <person name="Nambeesan S."/>
            <person name="Nguyen T."/>
            <person name="Pegot-Espagnet P."/>
            <person name="Pouilly N."/>
            <person name="Raftis F."/>
            <person name="Sallet E."/>
            <person name="Schiex T."/>
            <person name="Thomas J."/>
            <person name="Vandecasteele C."/>
            <person name="Vares D."/>
            <person name="Vear F."/>
            <person name="Vautrin S."/>
            <person name="Crespi M."/>
            <person name="Mangin B."/>
            <person name="Burke J.M."/>
            <person name="Salse J."/>
            <person name="Munos S."/>
            <person name="Vincourt P."/>
            <person name="Rieseberg L.H."/>
            <person name="Langlade N.B."/>
        </authorList>
    </citation>
    <scope>NUCLEOTIDE SEQUENCE [LARGE SCALE GENOMIC DNA]</scope>
    <source>
        <strain evidence="3">cv. SF193</strain>
        <tissue evidence="1">Leaves</tissue>
    </source>
</reference>
<proteinExistence type="predicted"/>
<dbReference type="EMBL" id="MNCJ02000319">
    <property type="protein sequence ID" value="KAF5811281.1"/>
    <property type="molecule type" value="Genomic_DNA"/>
</dbReference>
<protein>
    <submittedName>
        <fullName evidence="2">Uncharacterized protein</fullName>
    </submittedName>
</protein>
<accession>A0A251V1H9</accession>
<dbReference type="Proteomes" id="UP000215914">
    <property type="component" value="Chromosome 4"/>
</dbReference>
<reference evidence="2" key="2">
    <citation type="submission" date="2017-02" db="EMBL/GenBank/DDBJ databases">
        <title>Sunflower complete genome.</title>
        <authorList>
            <person name="Langlade N."/>
            <person name="Munos S."/>
        </authorList>
    </citation>
    <scope>NUCLEOTIDE SEQUENCE [LARGE SCALE GENOMIC DNA]</scope>
    <source>
        <tissue evidence="2">Leaves</tissue>
    </source>
</reference>
<evidence type="ECO:0000313" key="2">
    <source>
        <dbReference type="EMBL" id="OTG29103.1"/>
    </source>
</evidence>
<organism evidence="2 3">
    <name type="scientific">Helianthus annuus</name>
    <name type="common">Common sunflower</name>
    <dbReference type="NCBI Taxonomy" id="4232"/>
    <lineage>
        <taxon>Eukaryota</taxon>
        <taxon>Viridiplantae</taxon>
        <taxon>Streptophyta</taxon>
        <taxon>Embryophyta</taxon>
        <taxon>Tracheophyta</taxon>
        <taxon>Spermatophyta</taxon>
        <taxon>Magnoliopsida</taxon>
        <taxon>eudicotyledons</taxon>
        <taxon>Gunneridae</taxon>
        <taxon>Pentapetalae</taxon>
        <taxon>asterids</taxon>
        <taxon>campanulids</taxon>
        <taxon>Asterales</taxon>
        <taxon>Asteraceae</taxon>
        <taxon>Asteroideae</taxon>
        <taxon>Heliantheae alliance</taxon>
        <taxon>Heliantheae</taxon>
        <taxon>Helianthus</taxon>
    </lineage>
</organism>
<dbReference type="InParanoid" id="A0A251V1H9"/>
<dbReference type="EMBL" id="CM007893">
    <property type="protein sequence ID" value="OTG29103.1"/>
    <property type="molecule type" value="Genomic_DNA"/>
</dbReference>
<name>A0A251V1H9_HELAN</name>
<evidence type="ECO:0000313" key="1">
    <source>
        <dbReference type="EMBL" id="KAF5811281.1"/>
    </source>
</evidence>
<dbReference type="AlphaFoldDB" id="A0A251V1H9"/>
<reference evidence="1" key="3">
    <citation type="submission" date="2020-06" db="EMBL/GenBank/DDBJ databases">
        <title>Helianthus annuus Genome sequencing and assembly Release 2.</title>
        <authorList>
            <person name="Gouzy J."/>
            <person name="Langlade N."/>
            <person name="Munos S."/>
        </authorList>
    </citation>
    <scope>NUCLEOTIDE SEQUENCE</scope>
    <source>
        <tissue evidence="1">Leaves</tissue>
    </source>
</reference>
<evidence type="ECO:0000313" key="3">
    <source>
        <dbReference type="Proteomes" id="UP000215914"/>
    </source>
</evidence>
<dbReference type="Gramene" id="mRNA:HanXRQr2_Chr04g0179631">
    <property type="protein sequence ID" value="mRNA:HanXRQr2_Chr04g0179631"/>
    <property type="gene ID" value="HanXRQr2_Chr04g0179631"/>
</dbReference>
<keyword evidence="3" id="KW-1185">Reference proteome</keyword>